<dbReference type="Pfam" id="PF13637">
    <property type="entry name" value="Ank_4"/>
    <property type="match status" value="1"/>
</dbReference>
<dbReference type="InterPro" id="IPR036770">
    <property type="entry name" value="Ankyrin_rpt-contain_sf"/>
</dbReference>
<dbReference type="SMART" id="SM00248">
    <property type="entry name" value="ANK"/>
    <property type="match status" value="5"/>
</dbReference>
<evidence type="ECO:0000313" key="2">
    <source>
        <dbReference type="EMBL" id="CAD9428326.1"/>
    </source>
</evidence>
<accession>A0A7S2G210</accession>
<dbReference type="PROSITE" id="PS50297">
    <property type="entry name" value="ANK_REP_REGION"/>
    <property type="match status" value="1"/>
</dbReference>
<dbReference type="PANTHER" id="PTHR44207">
    <property type="entry name" value="SURFACE ANTIGEN BSPA-LIKE-RELATED"/>
    <property type="match status" value="1"/>
</dbReference>
<dbReference type="SUPFAM" id="SSF48403">
    <property type="entry name" value="Ankyrin repeat"/>
    <property type="match status" value="1"/>
</dbReference>
<feature type="repeat" description="ANK" evidence="1">
    <location>
        <begin position="148"/>
        <end position="180"/>
    </location>
</feature>
<dbReference type="PROSITE" id="PS50088">
    <property type="entry name" value="ANK_REPEAT"/>
    <property type="match status" value="1"/>
</dbReference>
<organism evidence="2">
    <name type="scientific">Florenciella parvula</name>
    <dbReference type="NCBI Taxonomy" id="236787"/>
    <lineage>
        <taxon>Eukaryota</taxon>
        <taxon>Sar</taxon>
        <taxon>Stramenopiles</taxon>
        <taxon>Ochrophyta</taxon>
        <taxon>Dictyochophyceae</taxon>
        <taxon>Florenciellales</taxon>
        <taxon>Florenciella</taxon>
    </lineage>
</organism>
<dbReference type="EMBL" id="HBGT01022447">
    <property type="protein sequence ID" value="CAD9428326.1"/>
    <property type="molecule type" value="Transcribed_RNA"/>
</dbReference>
<dbReference type="InterPro" id="IPR002110">
    <property type="entry name" value="Ankyrin_rpt"/>
</dbReference>
<dbReference type="Pfam" id="PF12796">
    <property type="entry name" value="Ank_2"/>
    <property type="match status" value="1"/>
</dbReference>
<name>A0A7S2G210_9STRA</name>
<sequence length="215" mass="22882">MGAGASVPATREEALAQGYTEEQIRKYMSQMGEEKNQQEYENRPDHLKAFLTACSEGDLETVRTLVENENVDIETKSMSGAPGVFFAAQGGFVPVLEYLSDRDANFKASDFGGSTPFHEASRKGHPDAIEFMCSMAAGRVDIHKTDGQGWNALTCAAAAGHLDTVRLLLDKGVSADVQDVDGKTALDWAGITKRSDVVEFLSSLGSGAGGGAEAK</sequence>
<proteinExistence type="predicted"/>
<dbReference type="Gene3D" id="1.25.40.20">
    <property type="entry name" value="Ankyrin repeat-containing domain"/>
    <property type="match status" value="1"/>
</dbReference>
<protein>
    <submittedName>
        <fullName evidence="2">Uncharacterized protein</fullName>
    </submittedName>
</protein>
<evidence type="ECO:0000256" key="1">
    <source>
        <dbReference type="PROSITE-ProRule" id="PRU00023"/>
    </source>
</evidence>
<gene>
    <name evidence="2" type="ORF">FPAR1323_LOCUS11721</name>
</gene>
<dbReference type="PANTHER" id="PTHR44207:SF2">
    <property type="entry name" value="REPEAT PROTEIN, PUTATIVE-RELATED"/>
    <property type="match status" value="1"/>
</dbReference>
<dbReference type="AlphaFoldDB" id="A0A7S2G210"/>
<keyword evidence="1" id="KW-0040">ANK repeat</keyword>
<reference evidence="2" key="1">
    <citation type="submission" date="2021-01" db="EMBL/GenBank/DDBJ databases">
        <authorList>
            <person name="Corre E."/>
            <person name="Pelletier E."/>
            <person name="Niang G."/>
            <person name="Scheremetjew M."/>
            <person name="Finn R."/>
            <person name="Kale V."/>
            <person name="Holt S."/>
            <person name="Cochrane G."/>
            <person name="Meng A."/>
            <person name="Brown T."/>
            <person name="Cohen L."/>
        </authorList>
    </citation>
    <scope>NUCLEOTIDE SEQUENCE</scope>
    <source>
        <strain evidence="2">RCC1693</strain>
    </source>
</reference>